<keyword evidence="5 7" id="KW-0560">Oxidoreductase</keyword>
<dbReference type="Pfam" id="PF00171">
    <property type="entry name" value="Aldedh"/>
    <property type="match status" value="1"/>
</dbReference>
<organism evidence="10 11">
    <name type="scientific">Tistrella mobilis</name>
    <dbReference type="NCBI Taxonomy" id="171437"/>
    <lineage>
        <taxon>Bacteria</taxon>
        <taxon>Pseudomonadati</taxon>
        <taxon>Pseudomonadota</taxon>
        <taxon>Alphaproteobacteria</taxon>
        <taxon>Geminicoccales</taxon>
        <taxon>Geminicoccaceae</taxon>
        <taxon>Tistrella</taxon>
    </lineage>
</organism>
<dbReference type="PANTHER" id="PTHR11063:SF8">
    <property type="entry name" value="DELTA-1-PYRROLINE-5-CARBOXYLATE SYNTHASE"/>
    <property type="match status" value="1"/>
</dbReference>
<dbReference type="NCBIfam" id="NF001221">
    <property type="entry name" value="PRK00197.1"/>
    <property type="match status" value="1"/>
</dbReference>
<sequence length="447" mass="46276">MTDTLSTAPRTVSAAPVATPAEPAGSHAPVDAAALIADMGRRARTAQRALAQATPEAKTAGLMAAAAAIRDAVPAILAANAEDMAAGRARGLTGALLDRLALDDGRIAGIAKGVEDVARLADPVGHVMEEWDRPTGLHIARVRVPLGVVGVIYESRPNVTADAGALCLKAGNAVILRGGSESFRSSRAIHAAMVEGLTSAGLPADAVQLVPVTDRAAVGAMLAASGLIDVIVPRGGRSLIERVQTEARMPVFAHLEGLCHVYVDGAADPEMARAIVMNAKLRRTGICGSAETLLIDREAAPRMLAPIVTALLDAGCEVRGDDAVQAADPRVVPASEEDWRTEYLDAIISARVVDGVSGAIDHIEAYGSHHTDSIVTDDQATADRFLAEVDSAIVMHNASTQFADGGEFGMGAEIGISTGRMHARGPVGVEQLTTFKYVVRGQGTLRA</sequence>
<evidence type="ECO:0000256" key="8">
    <source>
        <dbReference type="SAM" id="MobiDB-lite"/>
    </source>
</evidence>
<evidence type="ECO:0000313" key="11">
    <source>
        <dbReference type="Proteomes" id="UP000075787"/>
    </source>
</evidence>
<dbReference type="GO" id="GO:0004350">
    <property type="term" value="F:glutamate-5-semialdehyde dehydrogenase activity"/>
    <property type="evidence" value="ECO:0007669"/>
    <property type="project" value="UniProtKB-UniRule"/>
</dbReference>
<dbReference type="InterPro" id="IPR015590">
    <property type="entry name" value="Aldehyde_DH_dom"/>
</dbReference>
<reference evidence="10 11" key="1">
    <citation type="submission" date="2015-12" db="EMBL/GenBank/DDBJ databases">
        <title>Genome sequence of Tistrella mobilis MCCC 1A02139.</title>
        <authorList>
            <person name="Lu L."/>
            <person name="Lai Q."/>
            <person name="Shao Z."/>
            <person name="Qian P."/>
        </authorList>
    </citation>
    <scope>NUCLEOTIDE SEQUENCE [LARGE SCALE GENOMIC DNA]</scope>
    <source>
        <strain evidence="10 11">MCCC 1A02139</strain>
    </source>
</reference>
<dbReference type="InterPro" id="IPR016163">
    <property type="entry name" value="Ald_DH_C"/>
</dbReference>
<dbReference type="AlphaFoldDB" id="A0A162JXD0"/>
<dbReference type="GO" id="GO:0055129">
    <property type="term" value="P:L-proline biosynthetic process"/>
    <property type="evidence" value="ECO:0007669"/>
    <property type="project" value="UniProtKB-UniRule"/>
</dbReference>
<dbReference type="InterPro" id="IPR000965">
    <property type="entry name" value="GPR_dom"/>
</dbReference>
<keyword evidence="3 7" id="KW-0641">Proline biosynthesis</keyword>
<dbReference type="Gene3D" id="3.40.605.10">
    <property type="entry name" value="Aldehyde Dehydrogenase, Chain A, domain 1"/>
    <property type="match status" value="1"/>
</dbReference>
<dbReference type="InterPro" id="IPR016162">
    <property type="entry name" value="Ald_DH_N"/>
</dbReference>
<dbReference type="InterPro" id="IPR020593">
    <property type="entry name" value="G-glutamylP_reductase_CS"/>
</dbReference>
<evidence type="ECO:0000313" key="10">
    <source>
        <dbReference type="EMBL" id="KYO50057.1"/>
    </source>
</evidence>
<evidence type="ECO:0000256" key="3">
    <source>
        <dbReference type="ARBA" id="ARBA00022650"/>
    </source>
</evidence>
<gene>
    <name evidence="7 10" type="primary">proA</name>
    <name evidence="10" type="ORF">AUP44_14755</name>
</gene>
<dbReference type="PANTHER" id="PTHR11063">
    <property type="entry name" value="GLUTAMATE SEMIALDEHYDE DEHYDROGENASE"/>
    <property type="match status" value="1"/>
</dbReference>
<comment type="catalytic activity">
    <reaction evidence="6 7">
        <text>L-glutamate 5-semialdehyde + phosphate + NADP(+) = L-glutamyl 5-phosphate + NADPH + H(+)</text>
        <dbReference type="Rhea" id="RHEA:19541"/>
        <dbReference type="ChEBI" id="CHEBI:15378"/>
        <dbReference type="ChEBI" id="CHEBI:43474"/>
        <dbReference type="ChEBI" id="CHEBI:57783"/>
        <dbReference type="ChEBI" id="CHEBI:58066"/>
        <dbReference type="ChEBI" id="CHEBI:58274"/>
        <dbReference type="ChEBI" id="CHEBI:58349"/>
        <dbReference type="EC" id="1.2.1.41"/>
    </reaction>
</comment>
<dbReference type="SUPFAM" id="SSF53720">
    <property type="entry name" value="ALDH-like"/>
    <property type="match status" value="1"/>
</dbReference>
<dbReference type="EMBL" id="LPZR01000208">
    <property type="protein sequence ID" value="KYO50057.1"/>
    <property type="molecule type" value="Genomic_DNA"/>
</dbReference>
<feature type="compositionally biased region" description="Polar residues" evidence="8">
    <location>
        <begin position="1"/>
        <end position="10"/>
    </location>
</feature>
<dbReference type="HAMAP" id="MF_00412">
    <property type="entry name" value="ProA"/>
    <property type="match status" value="1"/>
</dbReference>
<keyword evidence="2 7" id="KW-0028">Amino-acid biosynthesis</keyword>
<evidence type="ECO:0000256" key="4">
    <source>
        <dbReference type="ARBA" id="ARBA00022857"/>
    </source>
</evidence>
<accession>A0A162JXD0</accession>
<dbReference type="RefSeq" id="WP_062769027.1">
    <property type="nucleotide sequence ID" value="NZ_CP121045.1"/>
</dbReference>
<dbReference type="Gene3D" id="3.40.309.10">
    <property type="entry name" value="Aldehyde Dehydrogenase, Chain A, domain 2"/>
    <property type="match status" value="1"/>
</dbReference>
<keyword evidence="4 7" id="KW-0521">NADP</keyword>
<dbReference type="CDD" id="cd07079">
    <property type="entry name" value="ALDH_F18-19_ProA-GPR"/>
    <property type="match status" value="1"/>
</dbReference>
<evidence type="ECO:0000256" key="1">
    <source>
        <dbReference type="ARBA" id="ARBA00004985"/>
    </source>
</evidence>
<dbReference type="GO" id="GO:0005737">
    <property type="term" value="C:cytoplasm"/>
    <property type="evidence" value="ECO:0007669"/>
    <property type="project" value="UniProtKB-SubCell"/>
</dbReference>
<comment type="subcellular location">
    <subcellularLocation>
        <location evidence="7">Cytoplasm</location>
    </subcellularLocation>
</comment>
<evidence type="ECO:0000256" key="5">
    <source>
        <dbReference type="ARBA" id="ARBA00023002"/>
    </source>
</evidence>
<dbReference type="OrthoDB" id="9809970at2"/>
<dbReference type="PIRSF" id="PIRSF000151">
    <property type="entry name" value="GPR"/>
    <property type="match status" value="1"/>
</dbReference>
<evidence type="ECO:0000256" key="7">
    <source>
        <dbReference type="HAMAP-Rule" id="MF_00412"/>
    </source>
</evidence>
<dbReference type="GO" id="GO:0050661">
    <property type="term" value="F:NADP binding"/>
    <property type="evidence" value="ECO:0007669"/>
    <property type="project" value="InterPro"/>
</dbReference>
<comment type="pathway">
    <text evidence="1 7">Amino-acid biosynthesis; L-proline biosynthesis; L-glutamate 5-semialdehyde from L-glutamate: step 2/2.</text>
</comment>
<dbReference type="GeneID" id="97243774"/>
<evidence type="ECO:0000256" key="6">
    <source>
        <dbReference type="ARBA" id="ARBA00049024"/>
    </source>
</evidence>
<evidence type="ECO:0000256" key="2">
    <source>
        <dbReference type="ARBA" id="ARBA00022605"/>
    </source>
</evidence>
<protein>
    <recommendedName>
        <fullName evidence="7">Gamma-glutamyl phosphate reductase</fullName>
        <shortName evidence="7">GPR</shortName>
        <ecNumber evidence="7">1.2.1.41</ecNumber>
    </recommendedName>
    <alternativeName>
        <fullName evidence="7">Glutamate-5-semialdehyde dehydrogenase</fullName>
    </alternativeName>
    <alternativeName>
        <fullName evidence="7">Glutamyl-gamma-semialdehyde dehydrogenase</fullName>
        <shortName evidence="7">GSA dehydrogenase</shortName>
    </alternativeName>
</protein>
<comment type="function">
    <text evidence="7">Catalyzes the NADPH-dependent reduction of L-glutamate 5-phosphate into L-glutamate 5-semialdehyde and phosphate. The product spontaneously undergoes cyclization to form 1-pyrroline-5-carboxylate.</text>
</comment>
<evidence type="ECO:0000259" key="9">
    <source>
        <dbReference type="Pfam" id="PF00171"/>
    </source>
</evidence>
<dbReference type="UniPathway" id="UPA00098">
    <property type="reaction ID" value="UER00360"/>
</dbReference>
<dbReference type="Proteomes" id="UP000075787">
    <property type="component" value="Unassembled WGS sequence"/>
</dbReference>
<proteinExistence type="inferred from homology"/>
<dbReference type="InterPro" id="IPR016161">
    <property type="entry name" value="Ald_DH/histidinol_DH"/>
</dbReference>
<name>A0A162JXD0_9PROT</name>
<comment type="caution">
    <text evidence="10">The sequence shown here is derived from an EMBL/GenBank/DDBJ whole genome shotgun (WGS) entry which is preliminary data.</text>
</comment>
<comment type="similarity">
    <text evidence="7">Belongs to the gamma-glutamyl phosphate reductase family.</text>
</comment>
<feature type="region of interest" description="Disordered" evidence="8">
    <location>
        <begin position="1"/>
        <end position="26"/>
    </location>
</feature>
<dbReference type="FunFam" id="3.40.309.10:FF:000006">
    <property type="entry name" value="Gamma-glutamyl phosphate reductase"/>
    <property type="match status" value="1"/>
</dbReference>
<dbReference type="NCBIfam" id="TIGR00407">
    <property type="entry name" value="proA"/>
    <property type="match status" value="1"/>
</dbReference>
<dbReference type="EC" id="1.2.1.41" evidence="7"/>
<keyword evidence="7" id="KW-0963">Cytoplasm</keyword>
<dbReference type="InterPro" id="IPR012134">
    <property type="entry name" value="Glu-5-SA_DH"/>
</dbReference>
<dbReference type="PROSITE" id="PS01223">
    <property type="entry name" value="PROA"/>
    <property type="match status" value="1"/>
</dbReference>
<feature type="domain" description="Aldehyde dehydrogenase" evidence="9">
    <location>
        <begin position="32"/>
        <end position="311"/>
    </location>
</feature>